<dbReference type="Proteomes" id="UP000324159">
    <property type="component" value="Unassembled WGS sequence"/>
</dbReference>
<feature type="domain" description="Peptidase U32 collagenase" evidence="1">
    <location>
        <begin position="401"/>
        <end position="507"/>
    </location>
</feature>
<dbReference type="PANTHER" id="PTHR30217">
    <property type="entry name" value="PEPTIDASE U32 FAMILY"/>
    <property type="match status" value="1"/>
</dbReference>
<keyword evidence="2" id="KW-0645">Protease</keyword>
<dbReference type="GO" id="GO:0006508">
    <property type="term" value="P:proteolysis"/>
    <property type="evidence" value="ECO:0007669"/>
    <property type="project" value="UniProtKB-KW"/>
</dbReference>
<dbReference type="Pfam" id="PF01136">
    <property type="entry name" value="Peptidase_U32"/>
    <property type="match status" value="1"/>
</dbReference>
<dbReference type="AlphaFoldDB" id="A0A5D3WLA7"/>
<dbReference type="EMBL" id="VNIB01000003">
    <property type="protein sequence ID" value="TYO99221.1"/>
    <property type="molecule type" value="Genomic_DNA"/>
</dbReference>
<keyword evidence="2" id="KW-0378">Hydrolase</keyword>
<dbReference type="Pfam" id="PF12392">
    <property type="entry name" value="DUF3656"/>
    <property type="match status" value="1"/>
</dbReference>
<name>A0A5D3WLA7_9BACT</name>
<evidence type="ECO:0000313" key="2">
    <source>
        <dbReference type="EMBL" id="TYO99221.1"/>
    </source>
</evidence>
<protein>
    <submittedName>
        <fullName evidence="2">Putative protease</fullName>
    </submittedName>
</protein>
<keyword evidence="3" id="KW-1185">Reference proteome</keyword>
<reference evidence="2 3" key="1">
    <citation type="submission" date="2019-07" db="EMBL/GenBank/DDBJ databases">
        <title>Genomic Encyclopedia of Type Strains, Phase IV (KMG-IV): sequencing the most valuable type-strain genomes for metagenomic binning, comparative biology and taxonomic classification.</title>
        <authorList>
            <person name="Goeker M."/>
        </authorList>
    </citation>
    <scope>NUCLEOTIDE SEQUENCE [LARGE SCALE GENOMIC DNA]</scope>
    <source>
        <strain evidence="2 3">SS015</strain>
    </source>
</reference>
<accession>A0A5D3WLA7</accession>
<dbReference type="PANTHER" id="PTHR30217:SF10">
    <property type="entry name" value="23S RRNA 5-HYDROXYCYTIDINE C2501 SYNTHASE"/>
    <property type="match status" value="1"/>
</dbReference>
<dbReference type="InterPro" id="IPR051454">
    <property type="entry name" value="RNA/ubiquinone_mod_enzymes"/>
</dbReference>
<organism evidence="2 3">
    <name type="scientific">Geothermobacter ehrlichii</name>
    <dbReference type="NCBI Taxonomy" id="213224"/>
    <lineage>
        <taxon>Bacteria</taxon>
        <taxon>Pseudomonadati</taxon>
        <taxon>Thermodesulfobacteriota</taxon>
        <taxon>Desulfuromonadia</taxon>
        <taxon>Desulfuromonadales</taxon>
        <taxon>Geothermobacteraceae</taxon>
        <taxon>Geothermobacter</taxon>
    </lineage>
</organism>
<dbReference type="InterPro" id="IPR001539">
    <property type="entry name" value="Peptidase_U32"/>
</dbReference>
<gene>
    <name evidence="2" type="ORF">EDC39_10364</name>
</gene>
<comment type="caution">
    <text evidence="2">The sequence shown here is derived from an EMBL/GenBank/DDBJ whole genome shotgun (WGS) entry which is preliminary data.</text>
</comment>
<proteinExistence type="predicted"/>
<sequence length="795" mass="89122">MTTQNTSKRPELLAPAGSLEAFFAAVEAGADAVYAGLKAFSARAKAKNFSLRDIERMTGYLHAEGRRLYITLNTLVKEAELPELVDTLAALEEIGVDALILQDLAVWRLAKTHFPGLELHASTQMTIHNAAGVRMLERMGFTRAVLARELTLEQIRTIRRQTRLELEHFVHGALCFSFSGQCFFSSYLGGQSGNRGRCTQPCRRRYRHKGKEGYFFSPNDLSAIDLLPQLEQAGICSLKIEGRMKSAEYVHNVVRAYRMVLDTTGKRRQQALAEARELLRDSFGRTPTRGFLAGDNPADIASRHRHGATGRWLGEITAARPDAIAFTTRDPLQIGDRVRVQPASDQPGRAFTVRRLRIGRRQVQNVPAGSQVWLATPFAGFRKGDAVFKVSSRQAFSLSEAACRRRLEQVRAKAAPLKLHIRMPDNGSLAVRATVGPVELERTWQVESSVATENPLSPAILDRIFRATGNAPFALAGLSCSKLPPVVIPPSRLKAIRREFYAELEQAFGRQRQRLAQVHRRQAIDDLLPERDADRPDRGPVRITLVIGHSRDLHVLGQDHVDRVVLPLRESQVQDVLSGGRWARRKESLVWDLPFILFDRDRARIEELIERLLTHGFVNFRLHNLGHIELFADRPQARLFGSYRLFILNSEAARAWRELGLAEGMYAVEDDRDNLARLAGKKTGLACDLTVYARIPLLTSRIPLPTLQKQGSLTSDRGDRFSVQQQDGLTVLSSQTDFSLTGHLDELARLGCRNWTADLSHIGPFSPRGKEVLNALRRPRELPGTSAFNYEFGME</sequence>
<evidence type="ECO:0000259" key="1">
    <source>
        <dbReference type="Pfam" id="PF12392"/>
    </source>
</evidence>
<evidence type="ECO:0000313" key="3">
    <source>
        <dbReference type="Proteomes" id="UP000324159"/>
    </source>
</evidence>
<dbReference type="InterPro" id="IPR020988">
    <property type="entry name" value="Pept_U32_collagenase"/>
</dbReference>
<dbReference type="GO" id="GO:0008233">
    <property type="term" value="F:peptidase activity"/>
    <property type="evidence" value="ECO:0007669"/>
    <property type="project" value="UniProtKB-KW"/>
</dbReference>
<dbReference type="RefSeq" id="WP_148895146.1">
    <property type="nucleotide sequence ID" value="NZ_VNIB01000003.1"/>
</dbReference>
<dbReference type="OrthoDB" id="9807498at2"/>